<dbReference type="InterPro" id="IPR016186">
    <property type="entry name" value="C-type_lectin-like/link_sf"/>
</dbReference>
<keyword evidence="3" id="KW-0677">Repeat</keyword>
<evidence type="ECO:0000256" key="2">
    <source>
        <dbReference type="ARBA" id="ARBA00022729"/>
    </source>
</evidence>
<dbReference type="PROSITE" id="PS01187">
    <property type="entry name" value="EGF_CA"/>
    <property type="match status" value="1"/>
</dbReference>
<dbReference type="InterPro" id="IPR018097">
    <property type="entry name" value="EGF_Ca-bd_CS"/>
</dbReference>
<dbReference type="PROSITE" id="PS00010">
    <property type="entry name" value="ASX_HYDROXYL"/>
    <property type="match status" value="1"/>
</dbReference>
<feature type="signal peptide" evidence="8">
    <location>
        <begin position="1"/>
        <end position="23"/>
    </location>
</feature>
<organism evidence="10 13">
    <name type="scientific">Adineta steineri</name>
    <dbReference type="NCBI Taxonomy" id="433720"/>
    <lineage>
        <taxon>Eukaryota</taxon>
        <taxon>Metazoa</taxon>
        <taxon>Spiralia</taxon>
        <taxon>Gnathifera</taxon>
        <taxon>Rotifera</taxon>
        <taxon>Eurotatoria</taxon>
        <taxon>Bdelloidea</taxon>
        <taxon>Adinetida</taxon>
        <taxon>Adinetidae</taxon>
        <taxon>Adineta</taxon>
    </lineage>
</organism>
<feature type="disulfide bond" evidence="6">
    <location>
        <begin position="189"/>
        <end position="198"/>
    </location>
</feature>
<feature type="region of interest" description="Disordered" evidence="7">
    <location>
        <begin position="427"/>
        <end position="452"/>
    </location>
</feature>
<feature type="domain" description="EGF-like" evidence="9">
    <location>
        <begin position="201"/>
        <end position="238"/>
    </location>
</feature>
<comment type="caution">
    <text evidence="6">Lacks conserved residue(s) required for the propagation of feature annotation.</text>
</comment>
<evidence type="ECO:0000256" key="1">
    <source>
        <dbReference type="ARBA" id="ARBA00022536"/>
    </source>
</evidence>
<evidence type="ECO:0000313" key="11">
    <source>
        <dbReference type="EMBL" id="CAF1623049.1"/>
    </source>
</evidence>
<evidence type="ECO:0000313" key="12">
    <source>
        <dbReference type="Proteomes" id="UP000663832"/>
    </source>
</evidence>
<dbReference type="FunFam" id="2.10.25.10:FF:000472">
    <property type="entry name" value="Uncharacterized protein, isoform A"/>
    <property type="match status" value="1"/>
</dbReference>
<evidence type="ECO:0000256" key="4">
    <source>
        <dbReference type="ARBA" id="ARBA00023157"/>
    </source>
</evidence>
<feature type="compositionally biased region" description="Polar residues" evidence="7">
    <location>
        <begin position="432"/>
        <end position="452"/>
    </location>
</feature>
<feature type="region of interest" description="Disordered" evidence="7">
    <location>
        <begin position="347"/>
        <end position="367"/>
    </location>
</feature>
<evidence type="ECO:0000313" key="10">
    <source>
        <dbReference type="EMBL" id="CAF1427528.1"/>
    </source>
</evidence>
<dbReference type="InterPro" id="IPR016187">
    <property type="entry name" value="CTDL_fold"/>
</dbReference>
<evidence type="ECO:0000256" key="8">
    <source>
        <dbReference type="SAM" id="SignalP"/>
    </source>
</evidence>
<reference evidence="10" key="1">
    <citation type="submission" date="2021-02" db="EMBL/GenBank/DDBJ databases">
        <authorList>
            <person name="Nowell W R."/>
        </authorList>
    </citation>
    <scope>NUCLEOTIDE SEQUENCE</scope>
</reference>
<evidence type="ECO:0000256" key="3">
    <source>
        <dbReference type="ARBA" id="ARBA00022737"/>
    </source>
</evidence>
<dbReference type="PANTHER" id="PTHR24049">
    <property type="entry name" value="CRUMBS FAMILY MEMBER"/>
    <property type="match status" value="1"/>
</dbReference>
<dbReference type="PROSITE" id="PS00022">
    <property type="entry name" value="EGF_1"/>
    <property type="match status" value="1"/>
</dbReference>
<dbReference type="InterPro" id="IPR051022">
    <property type="entry name" value="Notch_Cell-Fate_Det"/>
</dbReference>
<dbReference type="AlphaFoldDB" id="A0A815MU16"/>
<dbReference type="EMBL" id="CAJNOI010001621">
    <property type="protein sequence ID" value="CAF1427528.1"/>
    <property type="molecule type" value="Genomic_DNA"/>
</dbReference>
<dbReference type="CDD" id="cd00054">
    <property type="entry name" value="EGF_CA"/>
    <property type="match status" value="2"/>
</dbReference>
<feature type="region of interest" description="Disordered" evidence="7">
    <location>
        <begin position="299"/>
        <end position="327"/>
    </location>
</feature>
<keyword evidence="2 8" id="KW-0732">Signal</keyword>
<feature type="chain" id="PRO_5036228325" description="EGF-like domain-containing protein" evidence="8">
    <location>
        <begin position="24"/>
        <end position="452"/>
    </location>
</feature>
<dbReference type="Gene3D" id="3.10.100.10">
    <property type="entry name" value="Mannose-Binding Protein A, subunit A"/>
    <property type="match status" value="1"/>
</dbReference>
<sequence>MLFLSFIIIQYVLLFNLFNMGETIVCPSSYNSILNGCYKMNNGTNLTWSDARQYCINDTSANLTNRTGYTTHLVAFESVVETTSLVYWMKAWGIESQFWTDGVAASSSWNWSNQAISWYFNASDQLIDGNASNYRIVYSNTVKTYQVVDDMNSKLSHFICEYQDRCSTNNSCLNNATCYLNVGRELCICSPGYTGTYCDQEIDECLSSPCQHGGSCTNALNNYTCDCSNVFFSGPNCDIPKVDPTQGQRHAAFWSVLGFVCGLVVLLTLSDLPWDDIASTIGCPWYRFKCCSYDEDDDNDDDNRVKNSNSPMNEQDAEANRSSMPNKTVKGVNYHVMNTVWDPEHVRTETPSNPQYNGYHSPDQHTTPNNALIQSFAAVVLAKQKEKELDDKRVYAVDIVQQNDTALKAKRPLDTMTSWTHQLQEQLKSKQARPTSSGSTNELIQSENKNNN</sequence>
<proteinExistence type="predicted"/>
<dbReference type="Gene3D" id="2.10.25.10">
    <property type="entry name" value="Laminin"/>
    <property type="match status" value="2"/>
</dbReference>
<dbReference type="InterPro" id="IPR001881">
    <property type="entry name" value="EGF-like_Ca-bd_dom"/>
</dbReference>
<evidence type="ECO:0000259" key="9">
    <source>
        <dbReference type="PROSITE" id="PS50026"/>
    </source>
</evidence>
<feature type="domain" description="EGF-like" evidence="9">
    <location>
        <begin position="162"/>
        <end position="199"/>
    </location>
</feature>
<feature type="compositionally biased region" description="Polar residues" evidence="7">
    <location>
        <begin position="349"/>
        <end position="367"/>
    </location>
</feature>
<dbReference type="Proteomes" id="UP000663832">
    <property type="component" value="Unassembled WGS sequence"/>
</dbReference>
<dbReference type="InterPro" id="IPR000152">
    <property type="entry name" value="EGF-type_Asp/Asn_hydroxyl_site"/>
</dbReference>
<accession>A0A815MU16</accession>
<gene>
    <name evidence="10" type="ORF">BJG266_LOCUS39133</name>
    <name evidence="11" type="ORF">QVE165_LOCUS56009</name>
</gene>
<dbReference type="SMART" id="SM00181">
    <property type="entry name" value="EGF"/>
    <property type="match status" value="2"/>
</dbReference>
<keyword evidence="5" id="KW-0325">Glycoprotein</keyword>
<evidence type="ECO:0000256" key="6">
    <source>
        <dbReference type="PROSITE-ProRule" id="PRU00076"/>
    </source>
</evidence>
<comment type="caution">
    <text evidence="10">The sequence shown here is derived from an EMBL/GenBank/DDBJ whole genome shotgun (WGS) entry which is preliminary data.</text>
</comment>
<dbReference type="SUPFAM" id="SSF56436">
    <property type="entry name" value="C-type lectin-like"/>
    <property type="match status" value="1"/>
</dbReference>
<name>A0A815MU16_9BILA</name>
<dbReference type="PROSITE" id="PS50026">
    <property type="entry name" value="EGF_3"/>
    <property type="match status" value="2"/>
</dbReference>
<dbReference type="SUPFAM" id="SSF57196">
    <property type="entry name" value="EGF/Laminin"/>
    <property type="match status" value="2"/>
</dbReference>
<dbReference type="SMART" id="SM00179">
    <property type="entry name" value="EGF_CA"/>
    <property type="match status" value="1"/>
</dbReference>
<dbReference type="CDD" id="cd00037">
    <property type="entry name" value="CLECT"/>
    <property type="match status" value="1"/>
</dbReference>
<evidence type="ECO:0000256" key="7">
    <source>
        <dbReference type="SAM" id="MobiDB-lite"/>
    </source>
</evidence>
<keyword evidence="12" id="KW-1185">Reference proteome</keyword>
<dbReference type="OrthoDB" id="430340at2759"/>
<evidence type="ECO:0000256" key="5">
    <source>
        <dbReference type="ARBA" id="ARBA00023180"/>
    </source>
</evidence>
<keyword evidence="1 6" id="KW-0245">EGF-like domain</keyword>
<protein>
    <recommendedName>
        <fullName evidence="9">EGF-like domain-containing protein</fullName>
    </recommendedName>
</protein>
<keyword evidence="4 6" id="KW-1015">Disulfide bond</keyword>
<dbReference type="PROSITE" id="PS01186">
    <property type="entry name" value="EGF_2"/>
    <property type="match status" value="1"/>
</dbReference>
<dbReference type="GO" id="GO:0005509">
    <property type="term" value="F:calcium ion binding"/>
    <property type="evidence" value="ECO:0007669"/>
    <property type="project" value="InterPro"/>
</dbReference>
<dbReference type="Proteomes" id="UP000663877">
    <property type="component" value="Unassembled WGS sequence"/>
</dbReference>
<dbReference type="InterPro" id="IPR000742">
    <property type="entry name" value="EGF"/>
</dbReference>
<dbReference type="EMBL" id="CAJNOM010001947">
    <property type="protein sequence ID" value="CAF1623049.1"/>
    <property type="molecule type" value="Genomic_DNA"/>
</dbReference>
<evidence type="ECO:0000313" key="13">
    <source>
        <dbReference type="Proteomes" id="UP000663877"/>
    </source>
</evidence>